<proteinExistence type="inferred from homology"/>
<dbReference type="SMART" id="SM00065">
    <property type="entry name" value="GAF"/>
    <property type="match status" value="1"/>
</dbReference>
<dbReference type="Pfam" id="PF01590">
    <property type="entry name" value="GAF"/>
    <property type="match status" value="1"/>
</dbReference>
<keyword evidence="10" id="KW-0598">Phosphotransferase system</keyword>
<evidence type="ECO:0000256" key="10">
    <source>
        <dbReference type="ARBA" id="ARBA00022683"/>
    </source>
</evidence>
<organism evidence="15 16">
    <name type="scientific">Parashewanella spongiae</name>
    <dbReference type="NCBI Taxonomy" id="342950"/>
    <lineage>
        <taxon>Bacteria</taxon>
        <taxon>Pseudomonadati</taxon>
        <taxon>Pseudomonadota</taxon>
        <taxon>Gammaproteobacteria</taxon>
        <taxon>Alteromonadales</taxon>
        <taxon>Shewanellaceae</taxon>
        <taxon>Parashewanella</taxon>
    </lineage>
</organism>
<keyword evidence="7" id="KW-0963">Cytoplasm</keyword>
<keyword evidence="16" id="KW-1185">Reference proteome</keyword>
<evidence type="ECO:0000256" key="4">
    <source>
        <dbReference type="ARBA" id="ARBA00007837"/>
    </source>
</evidence>
<dbReference type="Gene3D" id="1.10.274.10">
    <property type="entry name" value="PtsI, HPr-binding domain"/>
    <property type="match status" value="1"/>
</dbReference>
<evidence type="ECO:0000256" key="3">
    <source>
        <dbReference type="ARBA" id="ARBA00004496"/>
    </source>
</evidence>
<keyword evidence="9 15" id="KW-0808">Transferase</keyword>
<evidence type="ECO:0000256" key="13">
    <source>
        <dbReference type="ARBA" id="ARBA00022842"/>
    </source>
</evidence>
<dbReference type="GO" id="GO:0008965">
    <property type="term" value="F:phosphoenolpyruvate-protein phosphotransferase activity"/>
    <property type="evidence" value="ECO:0007669"/>
    <property type="project" value="UniProtKB-EC"/>
</dbReference>
<dbReference type="InterPro" id="IPR015813">
    <property type="entry name" value="Pyrv/PenolPyrv_kinase-like_dom"/>
</dbReference>
<keyword evidence="6" id="KW-0813">Transport</keyword>
<keyword evidence="15" id="KW-0670">Pyruvate</keyword>
<dbReference type="InterPro" id="IPR023151">
    <property type="entry name" value="PEP_util_CS"/>
</dbReference>
<dbReference type="InterPro" id="IPR029016">
    <property type="entry name" value="GAF-like_dom_sf"/>
</dbReference>
<evidence type="ECO:0000256" key="9">
    <source>
        <dbReference type="ARBA" id="ARBA00022679"/>
    </source>
</evidence>
<evidence type="ECO:0000256" key="7">
    <source>
        <dbReference type="ARBA" id="ARBA00022490"/>
    </source>
</evidence>
<dbReference type="PRINTS" id="PR01736">
    <property type="entry name" value="PHPHTRNFRASE"/>
</dbReference>
<evidence type="ECO:0000256" key="6">
    <source>
        <dbReference type="ARBA" id="ARBA00022448"/>
    </source>
</evidence>
<keyword evidence="11" id="KW-0479">Metal-binding</keyword>
<dbReference type="InterPro" id="IPR036618">
    <property type="entry name" value="PtsI_HPr-bd_sf"/>
</dbReference>
<accession>A0A3A6U285</accession>
<dbReference type="OrthoDB" id="9765468at2"/>
<evidence type="ECO:0000256" key="5">
    <source>
        <dbReference type="ARBA" id="ARBA00012232"/>
    </source>
</evidence>
<dbReference type="SUPFAM" id="SSF47831">
    <property type="entry name" value="Enzyme I of the PEP:sugar phosphotransferase system HPr-binding (sub)domain"/>
    <property type="match status" value="1"/>
</dbReference>
<comment type="subcellular location">
    <subcellularLocation>
        <location evidence="3">Cytoplasm</location>
    </subcellularLocation>
</comment>
<dbReference type="GO" id="GO:0046872">
    <property type="term" value="F:metal ion binding"/>
    <property type="evidence" value="ECO:0007669"/>
    <property type="project" value="UniProtKB-KW"/>
</dbReference>
<keyword evidence="8" id="KW-0762">Sugar transport</keyword>
<evidence type="ECO:0000256" key="1">
    <source>
        <dbReference type="ARBA" id="ARBA00000683"/>
    </source>
</evidence>
<dbReference type="AlphaFoldDB" id="A0A3A6U285"/>
<evidence type="ECO:0000259" key="14">
    <source>
        <dbReference type="SMART" id="SM00065"/>
    </source>
</evidence>
<dbReference type="InterPro" id="IPR003018">
    <property type="entry name" value="GAF"/>
</dbReference>
<protein>
    <recommendedName>
        <fullName evidence="5">phosphoenolpyruvate--protein phosphotransferase</fullName>
        <ecNumber evidence="5">2.7.3.9</ecNumber>
    </recommendedName>
</protein>
<dbReference type="NCBIfam" id="TIGR01417">
    <property type="entry name" value="PTS_I_fam"/>
    <property type="match status" value="1"/>
</dbReference>
<feature type="domain" description="GAF" evidence="14">
    <location>
        <begin position="17"/>
        <end position="162"/>
    </location>
</feature>
<comment type="similarity">
    <text evidence="4">Belongs to the PEP-utilizing enzyme family.</text>
</comment>
<evidence type="ECO:0000256" key="11">
    <source>
        <dbReference type="ARBA" id="ARBA00022723"/>
    </source>
</evidence>
<comment type="caution">
    <text evidence="15">The sequence shown here is derived from an EMBL/GenBank/DDBJ whole genome shotgun (WGS) entry which is preliminary data.</text>
</comment>
<keyword evidence="13" id="KW-0460">Magnesium</keyword>
<reference evidence="15 16" key="1">
    <citation type="submission" date="2018-09" db="EMBL/GenBank/DDBJ databases">
        <title>Phylogeny of the Shewanellaceae, and recommendation for two new genera, Pseudoshewanella and Parashewanella.</title>
        <authorList>
            <person name="Wang G."/>
        </authorList>
    </citation>
    <scope>NUCLEOTIDE SEQUENCE [LARGE SCALE GENOMIC DNA]</scope>
    <source>
        <strain evidence="15 16">KCTC 22492</strain>
    </source>
</reference>
<evidence type="ECO:0000256" key="8">
    <source>
        <dbReference type="ARBA" id="ARBA00022597"/>
    </source>
</evidence>
<comment type="cofactor">
    <cofactor evidence="2">
        <name>Mg(2+)</name>
        <dbReference type="ChEBI" id="CHEBI:18420"/>
    </cofactor>
</comment>
<dbReference type="InterPro" id="IPR040442">
    <property type="entry name" value="Pyrv_kinase-like_dom_sf"/>
</dbReference>
<dbReference type="Proteomes" id="UP000273022">
    <property type="component" value="Unassembled WGS sequence"/>
</dbReference>
<gene>
    <name evidence="15" type="primary">ptsP</name>
    <name evidence="15" type="ORF">D5R81_06765</name>
</gene>
<evidence type="ECO:0000256" key="12">
    <source>
        <dbReference type="ARBA" id="ARBA00022777"/>
    </source>
</evidence>
<comment type="catalytic activity">
    <reaction evidence="1">
        <text>L-histidyl-[protein] + phosphoenolpyruvate = N(pros)-phospho-L-histidyl-[protein] + pyruvate</text>
        <dbReference type="Rhea" id="RHEA:23880"/>
        <dbReference type="Rhea" id="RHEA-COMP:9745"/>
        <dbReference type="Rhea" id="RHEA-COMP:9746"/>
        <dbReference type="ChEBI" id="CHEBI:15361"/>
        <dbReference type="ChEBI" id="CHEBI:29979"/>
        <dbReference type="ChEBI" id="CHEBI:58702"/>
        <dbReference type="ChEBI" id="CHEBI:64837"/>
        <dbReference type="EC" id="2.7.3.9"/>
    </reaction>
</comment>
<evidence type="ECO:0000313" key="16">
    <source>
        <dbReference type="Proteomes" id="UP000273022"/>
    </source>
</evidence>
<dbReference type="Pfam" id="PF05524">
    <property type="entry name" value="PEP-utilisers_N"/>
    <property type="match status" value="1"/>
</dbReference>
<dbReference type="Pfam" id="PF02896">
    <property type="entry name" value="PEP-utilizers_C"/>
    <property type="match status" value="1"/>
</dbReference>
<dbReference type="GO" id="GO:0009401">
    <property type="term" value="P:phosphoenolpyruvate-dependent sugar phosphotransferase system"/>
    <property type="evidence" value="ECO:0007669"/>
    <property type="project" value="UniProtKB-KW"/>
</dbReference>
<dbReference type="Gene3D" id="3.20.20.60">
    <property type="entry name" value="Phosphoenolpyruvate-binding domains"/>
    <property type="match status" value="1"/>
</dbReference>
<dbReference type="InterPro" id="IPR008279">
    <property type="entry name" value="PEP-util_enz_mobile_dom"/>
</dbReference>
<dbReference type="PANTHER" id="PTHR46244">
    <property type="entry name" value="PHOSPHOENOLPYRUVATE-PROTEIN PHOSPHOTRANSFERASE"/>
    <property type="match status" value="1"/>
</dbReference>
<dbReference type="InterPro" id="IPR006318">
    <property type="entry name" value="PTS_EI-like"/>
</dbReference>
<dbReference type="PROSITE" id="PS00742">
    <property type="entry name" value="PEP_ENZYMES_2"/>
    <property type="match status" value="1"/>
</dbReference>
<dbReference type="GO" id="GO:0005737">
    <property type="term" value="C:cytoplasm"/>
    <property type="evidence" value="ECO:0007669"/>
    <property type="project" value="UniProtKB-SubCell"/>
</dbReference>
<dbReference type="EC" id="2.7.3.9" evidence="5"/>
<keyword evidence="12" id="KW-0418">Kinase</keyword>
<dbReference type="InterPro" id="IPR008731">
    <property type="entry name" value="PTS_EIN"/>
</dbReference>
<dbReference type="PANTHER" id="PTHR46244:SF1">
    <property type="entry name" value="PHOSPHOENOLPYRUVATE-DEPENDENT PHOSPHOTRANSFERASE SYSTEM"/>
    <property type="match status" value="1"/>
</dbReference>
<evidence type="ECO:0000313" key="15">
    <source>
        <dbReference type="EMBL" id="RJY18139.1"/>
    </source>
</evidence>
<dbReference type="SUPFAM" id="SSF55781">
    <property type="entry name" value="GAF domain-like"/>
    <property type="match status" value="1"/>
</dbReference>
<dbReference type="RefSeq" id="WP_121852898.1">
    <property type="nucleotide sequence ID" value="NZ_CP037952.1"/>
</dbReference>
<dbReference type="Gene3D" id="3.50.30.10">
    <property type="entry name" value="Phosphohistidine domain"/>
    <property type="match status" value="1"/>
</dbReference>
<dbReference type="SUPFAM" id="SSF51621">
    <property type="entry name" value="Phosphoenolpyruvate/pyruvate domain"/>
    <property type="match status" value="1"/>
</dbReference>
<evidence type="ECO:0000256" key="2">
    <source>
        <dbReference type="ARBA" id="ARBA00001946"/>
    </source>
</evidence>
<dbReference type="SUPFAM" id="SSF52009">
    <property type="entry name" value="Phosphohistidine domain"/>
    <property type="match status" value="1"/>
</dbReference>
<dbReference type="InterPro" id="IPR000121">
    <property type="entry name" value="PEP_util_C"/>
</dbReference>
<sequence length="742" mass="82805">MLNTLKKISQEMASSQNFEQALNILVTKTKLAVNTQCCSIFMLEQNHLVLSATDGLKQSAVGKVKVPISEGIIGLAAQREEPVNIADAKLHPRFKSYPAIKEDDFRSILSVPIIHKKRVLGVIAVQQVEPRQFTENEEAFLITIAAQVSQAIGGLKQKELVKASRKQVFFEGESAATGIAIAPALVLGGQITIEQPDTPAVDIDIEYQRLCAAITRTKAMLDDVSQRFDNENDEEVLSIFTALKLLLDDASLGGEYEREVMLGWSAESAVSRVSLKFIQQFSEMDDLYLKERASDIRDLGQRVLRQLIEPGRMKLDSIDKVILVTREADATILAEFPRHKLVGVVSELGGVNSHACIMARALGIPAIVGVDQLLLADIDGKRLIMNAHRGQLVLSPTKAVLKEYQELLNAEELLEKKYLAEIFEPAITLDGKKAHLYINAGLLSGIQNEMVREADGIGLYRTEVPFMMQPRFPSESEQVEIYKQVLDAMPNKSVIMRTLDVGGDKALPYFPISEDNPFLGWRGIRLSLDHPELLLIQLRAMLQADQNRGQLQILLPMVSQLKEIDLSLSYLERAYAEVQAETGKTFIRPKIGVMIEVPSLVYQLDQVAQRVDFISVGSNDLTQYLLAVDRNNPRVNSLYDSYYPGVLRALQRIMLDSRQHQLDVSVCGELAGEPFGAALLFAMGCNKLSMNHGSIPKVNYMLRRVNFAELQCILRQALKMDDGSQVRELLLDYFNQQNIDMI</sequence>
<dbReference type="InterPro" id="IPR050499">
    <property type="entry name" value="PEP-utilizing_PTS_enzyme"/>
</dbReference>
<name>A0A3A6U285_9GAMM</name>
<dbReference type="GO" id="GO:0016301">
    <property type="term" value="F:kinase activity"/>
    <property type="evidence" value="ECO:0007669"/>
    <property type="project" value="UniProtKB-KW"/>
</dbReference>
<dbReference type="Gene3D" id="3.30.450.40">
    <property type="match status" value="1"/>
</dbReference>
<dbReference type="Pfam" id="PF00391">
    <property type="entry name" value="PEP-utilizers"/>
    <property type="match status" value="1"/>
</dbReference>
<dbReference type="InterPro" id="IPR036637">
    <property type="entry name" value="Phosphohistidine_dom_sf"/>
</dbReference>
<dbReference type="EMBL" id="QYYH01000031">
    <property type="protein sequence ID" value="RJY18139.1"/>
    <property type="molecule type" value="Genomic_DNA"/>
</dbReference>
<dbReference type="NCBIfam" id="NF008283">
    <property type="entry name" value="PRK11061.1"/>
    <property type="match status" value="1"/>
</dbReference>